<protein>
    <submittedName>
        <fullName evidence="7">Metallophosphoesterase</fullName>
    </submittedName>
</protein>
<feature type="domain" description="Calcineurin-like phosphoesterase" evidence="5">
    <location>
        <begin position="211"/>
        <end position="454"/>
    </location>
</feature>
<dbReference type="GO" id="GO:0016787">
    <property type="term" value="F:hydrolase activity"/>
    <property type="evidence" value="ECO:0007669"/>
    <property type="project" value="UniProtKB-KW"/>
</dbReference>
<accession>S9NZL8</accession>
<evidence type="ECO:0000313" key="7">
    <source>
        <dbReference type="EMBL" id="EPX56316.1"/>
    </source>
</evidence>
<keyword evidence="3" id="KW-0408">Iron</keyword>
<evidence type="ECO:0000256" key="2">
    <source>
        <dbReference type="ARBA" id="ARBA00022801"/>
    </source>
</evidence>
<dbReference type="PANTHER" id="PTHR42988:SF2">
    <property type="entry name" value="CYCLIC NUCLEOTIDE PHOSPHODIESTERASE CBUA0032-RELATED"/>
    <property type="match status" value="1"/>
</dbReference>
<dbReference type="SUPFAM" id="SSF56300">
    <property type="entry name" value="Metallo-dependent phosphatases"/>
    <property type="match status" value="1"/>
</dbReference>
<evidence type="ECO:0000256" key="3">
    <source>
        <dbReference type="ARBA" id="ARBA00023004"/>
    </source>
</evidence>
<dbReference type="AlphaFoldDB" id="S9NZL8"/>
<keyword evidence="1" id="KW-0479">Metal-binding</keyword>
<comment type="caution">
    <text evidence="7">The sequence shown here is derived from an EMBL/GenBank/DDBJ whole genome shotgun (WGS) entry which is preliminary data.</text>
</comment>
<evidence type="ECO:0000259" key="5">
    <source>
        <dbReference type="Pfam" id="PF00149"/>
    </source>
</evidence>
<dbReference type="Gene3D" id="3.60.21.10">
    <property type="match status" value="1"/>
</dbReference>
<evidence type="ECO:0000256" key="4">
    <source>
        <dbReference type="ARBA" id="ARBA00025742"/>
    </source>
</evidence>
<keyword evidence="8" id="KW-1185">Reference proteome</keyword>
<dbReference type="EMBL" id="ANAH02000066">
    <property type="protein sequence ID" value="EPX56316.1"/>
    <property type="molecule type" value="Genomic_DNA"/>
</dbReference>
<dbReference type="InterPro" id="IPR004843">
    <property type="entry name" value="Calcineurin-like_PHP"/>
</dbReference>
<dbReference type="Pfam" id="PF00149">
    <property type="entry name" value="Metallophos"/>
    <property type="match status" value="1"/>
</dbReference>
<dbReference type="InterPro" id="IPR029052">
    <property type="entry name" value="Metallo-depent_PP-like"/>
</dbReference>
<name>S9NZL8_CYSF2</name>
<evidence type="ECO:0000259" key="6">
    <source>
        <dbReference type="Pfam" id="PF24405"/>
    </source>
</evidence>
<evidence type="ECO:0000256" key="1">
    <source>
        <dbReference type="ARBA" id="ARBA00022723"/>
    </source>
</evidence>
<dbReference type="RefSeq" id="WP_002625268.1">
    <property type="nucleotide sequence ID" value="NZ_ANAH02000066.1"/>
</dbReference>
<dbReference type="InterPro" id="IPR050884">
    <property type="entry name" value="CNP_phosphodiesterase-III"/>
</dbReference>
<reference evidence="7" key="1">
    <citation type="submission" date="2013-05" db="EMBL/GenBank/DDBJ databases">
        <title>Genome assembly of Cystobacter fuscus DSM 2262.</title>
        <authorList>
            <person name="Sharma G."/>
            <person name="Khatri I."/>
            <person name="Kaur C."/>
            <person name="Mayilraj S."/>
            <person name="Subramanian S."/>
        </authorList>
    </citation>
    <scope>NUCLEOTIDE SEQUENCE [LARGE SCALE GENOMIC DNA]</scope>
    <source>
        <strain evidence="7">DSM 2262</strain>
    </source>
</reference>
<feature type="domain" description="Pua-like" evidence="6">
    <location>
        <begin position="9"/>
        <end position="184"/>
    </location>
</feature>
<dbReference type="GO" id="GO:0046872">
    <property type="term" value="F:metal ion binding"/>
    <property type="evidence" value="ECO:0007669"/>
    <property type="project" value="UniProtKB-KW"/>
</dbReference>
<keyword evidence="2" id="KW-0378">Hydrolase</keyword>
<dbReference type="PANTHER" id="PTHR42988">
    <property type="entry name" value="PHOSPHOHYDROLASE"/>
    <property type="match status" value="1"/>
</dbReference>
<organism evidence="7 8">
    <name type="scientific">Cystobacter fuscus (strain ATCC 25194 / DSM 2262 / NBRC 100088 / M29)</name>
    <dbReference type="NCBI Taxonomy" id="1242864"/>
    <lineage>
        <taxon>Bacteria</taxon>
        <taxon>Pseudomonadati</taxon>
        <taxon>Myxococcota</taxon>
        <taxon>Myxococcia</taxon>
        <taxon>Myxococcales</taxon>
        <taxon>Cystobacterineae</taxon>
        <taxon>Archangiaceae</taxon>
        <taxon>Cystobacter</taxon>
    </lineage>
</organism>
<gene>
    <name evidence="7" type="ORF">D187_007658</name>
</gene>
<evidence type="ECO:0000313" key="8">
    <source>
        <dbReference type="Proteomes" id="UP000011682"/>
    </source>
</evidence>
<sequence length="536" mass="60979">MTELKINAVILRFRDLVTPPGGTIRQHKQILDDQGFIWWGWWNKSGEAVPERVFAELKERALKDGLTVYLFDSGHERVYSATCKDIQWATARARMASPDPKRTPEYYNEQQYLAWFKLKDINETPLDEKVLRALSYVRVNEFFEAGTSHYAPFYDKRIFSLEELREQDRTIWFVRAATDQDPSHQVSLLHARSLQPAHFPMEYLHASGPSLLWLSDTHFSVDGHHRFPDKSNVQKQNLALALDQLLKNQQASLGGVLLSGDITWRAAPEEFEKALESLGTLTRKLNLSSYQIAICPGNHDLAFSENPAEKGGPVKEVGPASRKAFDDFYRALYYLSPNEHLSSGRRFLLKGSVPVEVVCLNSSLLQQQSGAFQGHGFVGEQQLQDAARAMGWVPGEETRAVRILMMHHHLMPTTYREEAWVGGRYSAVLDAEAVARWVTEHRVRLVLHGHQHQPFCTRIARPLNVEQPSGPWHEFYVLGLGSSGVELSHLGESKNNTVGLLTFHAREVTVRIQTVDPTHPSKELWSFKIPYTPPDR</sequence>
<proteinExistence type="inferred from homology"/>
<comment type="similarity">
    <text evidence="4">Belongs to the cyclic nucleotide phosphodiesterase class-III family.</text>
</comment>
<dbReference type="Pfam" id="PF24405">
    <property type="entry name" value="Pua-like"/>
    <property type="match status" value="1"/>
</dbReference>
<dbReference type="InterPro" id="IPR057406">
    <property type="entry name" value="Pua-like_dom"/>
</dbReference>
<dbReference type="eggNOG" id="COG1409">
    <property type="taxonomic scope" value="Bacteria"/>
</dbReference>
<dbReference type="Proteomes" id="UP000011682">
    <property type="component" value="Unassembled WGS sequence"/>
</dbReference>